<sequence>MVSDGAPEITEALNWLGSKVQQVRCWFHLSRDILGKTTKDQRNRLQLELQVLLEMKTLGEAEAYFWQVLLPRWKGCLEPLMRAWNQVKSYWLEPRLPKTNNTAEVGNGRLWRRQKRRNIRSIPRAKDWLQIALYRTRHRPIQHSLSAWQRLSNQSSPKCWFLPIITPLRYSTEFFR</sequence>
<organism evidence="1 2">
    <name type="scientific">Meiothermus hypogaeus</name>
    <dbReference type="NCBI Taxonomy" id="884155"/>
    <lineage>
        <taxon>Bacteria</taxon>
        <taxon>Thermotogati</taxon>
        <taxon>Deinococcota</taxon>
        <taxon>Deinococci</taxon>
        <taxon>Thermales</taxon>
        <taxon>Thermaceae</taxon>
        <taxon>Meiothermus</taxon>
    </lineage>
</organism>
<comment type="caution">
    <text evidence="1">The sequence shown here is derived from an EMBL/GenBank/DDBJ whole genome shotgun (WGS) entry which is preliminary data.</text>
</comment>
<evidence type="ECO:0008006" key="3">
    <source>
        <dbReference type="Google" id="ProtNLM"/>
    </source>
</evidence>
<evidence type="ECO:0000313" key="2">
    <source>
        <dbReference type="Proteomes" id="UP000265443"/>
    </source>
</evidence>
<protein>
    <recommendedName>
        <fullName evidence="3">Mutator family transposase</fullName>
    </recommendedName>
</protein>
<evidence type="ECO:0000313" key="1">
    <source>
        <dbReference type="EMBL" id="RIH78464.1"/>
    </source>
</evidence>
<dbReference type="EMBL" id="QWKY01000023">
    <property type="protein sequence ID" value="RIH78464.1"/>
    <property type="molecule type" value="Genomic_DNA"/>
</dbReference>
<name>A0ABX9MR93_9DEIN</name>
<proteinExistence type="predicted"/>
<keyword evidence="2" id="KW-1185">Reference proteome</keyword>
<reference evidence="1 2" key="1">
    <citation type="submission" date="2018-08" db="EMBL/GenBank/DDBJ databases">
        <title>Meiothermus hypogaeus DSM 23238 genome sequencing project.</title>
        <authorList>
            <person name="Da Costa M.S."/>
            <person name="Albuquerque L."/>
            <person name="Raposo P."/>
            <person name="Froufe H.J.C."/>
            <person name="Barroso C.S."/>
            <person name="Egas C."/>
        </authorList>
    </citation>
    <scope>NUCLEOTIDE SEQUENCE [LARGE SCALE GENOMIC DNA]</scope>
    <source>
        <strain evidence="1 2">DSM 23238</strain>
    </source>
</reference>
<dbReference type="Proteomes" id="UP000265443">
    <property type="component" value="Unassembled WGS sequence"/>
</dbReference>
<gene>
    <name evidence="1" type="ORF">Mhypo_01592</name>
</gene>
<accession>A0ABX9MR93</accession>